<dbReference type="CDD" id="cd17933">
    <property type="entry name" value="DEXSc_RecD-like"/>
    <property type="match status" value="1"/>
</dbReference>
<dbReference type="EC" id="5.6.2.3" evidence="11"/>
<dbReference type="GO" id="GO:0008854">
    <property type="term" value="F:exodeoxyribonuclease V activity"/>
    <property type="evidence" value="ECO:0007669"/>
    <property type="project" value="UniProtKB-EC"/>
</dbReference>
<keyword evidence="4 11" id="KW-0378">Hydrolase</keyword>
<comment type="catalytic activity">
    <reaction evidence="11">
        <text>ATP + H2O = ADP + phosphate + H(+)</text>
        <dbReference type="Rhea" id="RHEA:13065"/>
        <dbReference type="ChEBI" id="CHEBI:15377"/>
        <dbReference type="ChEBI" id="CHEBI:15378"/>
        <dbReference type="ChEBI" id="CHEBI:30616"/>
        <dbReference type="ChEBI" id="CHEBI:43474"/>
        <dbReference type="ChEBI" id="CHEBI:456216"/>
        <dbReference type="EC" id="5.6.2.3"/>
    </reaction>
</comment>
<evidence type="ECO:0000256" key="9">
    <source>
        <dbReference type="ARBA" id="ARBA00023204"/>
    </source>
</evidence>
<feature type="domain" description="RecBCD enzyme subunit RecD N-terminal" evidence="13">
    <location>
        <begin position="70"/>
        <end position="206"/>
    </location>
</feature>
<dbReference type="EMBL" id="JBHTBD010000002">
    <property type="protein sequence ID" value="MFC7294583.1"/>
    <property type="molecule type" value="Genomic_DNA"/>
</dbReference>
<name>A0ABW2IUJ3_9GAMM</name>
<comment type="function">
    <text evidence="11">A helicase/nuclease that prepares dsDNA breaks (DSB) for recombinational DNA repair. Binds to DSBs and unwinds DNA via a highly rapid and processive ATP-dependent bidirectional helicase activity. Unwinds dsDNA until it encounters a Chi (crossover hotspot instigator) sequence from the 3' direction. Cuts ssDNA a few nucleotides 3' to the Chi site. The properties and activities of the enzyme are changed at Chi. The Chi-altered holoenzyme produces a long 3'-ssDNA overhang and facilitates RecA-binding to the ssDNA for homologous DNA recombination and repair. Holoenzyme degrades any linearized DNA that is unable to undergo homologous recombination. In the holoenzyme this subunit has ssDNA-dependent ATPase and 5'-3' helicase activity. When added to pre-assembled RecBC greatly stimulates nuclease activity and augments holoenzyme processivity. Negatively regulates the RecA-loading ability of RecBCD.</text>
</comment>
<dbReference type="Pfam" id="PF13245">
    <property type="entry name" value="AAA_19"/>
    <property type="match status" value="1"/>
</dbReference>
<dbReference type="InterPro" id="IPR006344">
    <property type="entry name" value="RecD"/>
</dbReference>
<feature type="domain" description="UvrD-like helicase C-terminal" evidence="12">
    <location>
        <begin position="711"/>
        <end position="757"/>
    </location>
</feature>
<comment type="miscellaneous">
    <text evidence="11">In the RecBCD complex, RecB has a slow 3'-5' helicase, an exonuclease activity and loads RecA onto ssDNA, RecD has a fast 5'-3' helicase activity, while RecC stimulates the ATPase and processivity of the RecB helicase and contributes to recognition of the Chi site.</text>
</comment>
<evidence type="ECO:0000256" key="7">
    <source>
        <dbReference type="ARBA" id="ARBA00022840"/>
    </source>
</evidence>
<comment type="subunit">
    <text evidence="11">Heterotrimer of RecB, RecC and RecD. All subunits contribute to DNA-binding.</text>
</comment>
<evidence type="ECO:0000259" key="12">
    <source>
        <dbReference type="Pfam" id="PF13538"/>
    </source>
</evidence>
<evidence type="ECO:0000256" key="8">
    <source>
        <dbReference type="ARBA" id="ARBA00023125"/>
    </source>
</evidence>
<gene>
    <name evidence="11 14" type="primary">recD</name>
    <name evidence="14" type="ORF">ACFQQA_07590</name>
</gene>
<dbReference type="PANTHER" id="PTHR43788:SF6">
    <property type="entry name" value="DNA HELICASE B"/>
    <property type="match status" value="1"/>
</dbReference>
<dbReference type="Pfam" id="PF21185">
    <property type="entry name" value="RecD_N"/>
    <property type="match status" value="1"/>
</dbReference>
<reference evidence="15" key="1">
    <citation type="journal article" date="2019" name="Int. J. Syst. Evol. Microbiol.">
        <title>The Global Catalogue of Microorganisms (GCM) 10K type strain sequencing project: providing services to taxonomists for standard genome sequencing and annotation.</title>
        <authorList>
            <consortium name="The Broad Institute Genomics Platform"/>
            <consortium name="The Broad Institute Genome Sequencing Center for Infectious Disease"/>
            <person name="Wu L."/>
            <person name="Ma J."/>
        </authorList>
    </citation>
    <scope>NUCLEOTIDE SEQUENCE [LARGE SCALE GENOMIC DNA]</scope>
    <source>
        <strain evidence="15">CCUG 60559</strain>
    </source>
</reference>
<keyword evidence="1 11" id="KW-0540">Nuclease</keyword>
<dbReference type="Gene3D" id="3.40.50.300">
    <property type="entry name" value="P-loop containing nucleotide triphosphate hydrolases"/>
    <property type="match status" value="3"/>
</dbReference>
<evidence type="ECO:0000256" key="3">
    <source>
        <dbReference type="ARBA" id="ARBA00022763"/>
    </source>
</evidence>
<keyword evidence="3 11" id="KW-0227">DNA damage</keyword>
<evidence type="ECO:0000256" key="2">
    <source>
        <dbReference type="ARBA" id="ARBA00022741"/>
    </source>
</evidence>
<evidence type="ECO:0000256" key="5">
    <source>
        <dbReference type="ARBA" id="ARBA00022806"/>
    </source>
</evidence>
<evidence type="ECO:0000313" key="15">
    <source>
        <dbReference type="Proteomes" id="UP001596506"/>
    </source>
</evidence>
<sequence length="788" mass="84977">MSKKPNTDNQFAFDLKTPGEAGKAADIDNAVDMDSAVDMDKTPSTSSGPDISLALDQTESVLTLLDSWQQAGWIRPLDVRFARLIQDLSEEQGEAPQPLVLLLAALTSHQVGRGHVCVDLATLLADADNTLSLPPEEPIGALSTQTRGILPGSPAEQDITKDSLNSPGELLAQVSTQQCQDALEWTLAVSDGSHTTPLVLVGTRLYLRRFWRYEQQIAAGILQRLAQPSTLADPSSIAASTLSKSLNVLFKPQATAGSPVDYQKLACALAARSRFAVITGGPGTGKTTTVVNLLAALQSVAGESAERDGRKYRIRLAAPTGKAAARLNESIGGAVSRLPLAQLPGQVSLADIPTKVTTLHRLLGSRPDTRKFRHNRDNPLLVDILVIDEASMVDLDLMASVFDALPANAQLILLGDKDQLASVDAGAVLGELCQRAPEGHYLPETVQWLKAITGTDIPENLQNPEGQPLDQAVAMLRKSYRFAEGSGIRQLAEAVNTNTLSDSMLQQARSAGFEDVVWLNGRTSKPSLEDTQALICHHAVSGSPDAFRNNGEGRRDNKGKPLPPPVGYRHYLSLMQSHNLDANSTTEQWNELARSVLEAFSDFQVLCALRRGPWGVEGLNELIAHHLLKQKLIPRAEGWYAGRPVLITGNDYNLGLMNGDVGITFNLSPGADAHANGIQPNPLLRVAFPSSDGSGDIRWISPSRLQQLETVYAMTVHKSQGSEFNHTCLVLPDRLSPVLTRELVYTGITRAKNWFSLITGDASVFSESVGQRVVRASGLASEARLHQT</sequence>
<keyword evidence="2 11" id="KW-0547">Nucleotide-binding</keyword>
<evidence type="ECO:0000256" key="4">
    <source>
        <dbReference type="ARBA" id="ARBA00022801"/>
    </source>
</evidence>
<dbReference type="InterPro" id="IPR027417">
    <property type="entry name" value="P-loop_NTPase"/>
</dbReference>
<protein>
    <recommendedName>
        <fullName evidence="11">RecBCD enzyme subunit RecD</fullName>
        <ecNumber evidence="11">5.6.2.3</ecNumber>
    </recommendedName>
    <alternativeName>
        <fullName evidence="11">DNA 5'-3' helicase subunit RecD</fullName>
    </alternativeName>
    <alternativeName>
        <fullName evidence="11">Exonuclease V subunit RecD</fullName>
        <shortName evidence="11">ExoV subunit RecD</shortName>
    </alternativeName>
    <alternativeName>
        <fullName evidence="11">Helicase/nuclease RecBCD subunit RecD</fullName>
    </alternativeName>
</protein>
<keyword evidence="15" id="KW-1185">Reference proteome</keyword>
<dbReference type="InterPro" id="IPR049550">
    <property type="entry name" value="RecD_N"/>
</dbReference>
<dbReference type="CDD" id="cd18809">
    <property type="entry name" value="SF1_C_RecD"/>
    <property type="match status" value="1"/>
</dbReference>
<dbReference type="Pfam" id="PF13538">
    <property type="entry name" value="UvrD_C_2"/>
    <property type="match status" value="1"/>
</dbReference>
<evidence type="ECO:0000313" key="14">
    <source>
        <dbReference type="EMBL" id="MFC7294583.1"/>
    </source>
</evidence>
<keyword evidence="7 11" id="KW-0067">ATP-binding</keyword>
<dbReference type="InterPro" id="IPR041851">
    <property type="entry name" value="RecD_N_sf"/>
</dbReference>
<feature type="binding site" evidence="11">
    <location>
        <begin position="280"/>
        <end position="287"/>
    </location>
    <ligand>
        <name>ATP</name>
        <dbReference type="ChEBI" id="CHEBI:30616"/>
    </ligand>
</feature>
<keyword evidence="6 11" id="KW-0269">Exonuclease</keyword>
<dbReference type="InterPro" id="IPR027785">
    <property type="entry name" value="UvrD-like_helicase_C"/>
</dbReference>
<organism evidence="14 15">
    <name type="scientific">Marinobacter aromaticivorans</name>
    <dbReference type="NCBI Taxonomy" id="1494078"/>
    <lineage>
        <taxon>Bacteria</taxon>
        <taxon>Pseudomonadati</taxon>
        <taxon>Pseudomonadota</taxon>
        <taxon>Gammaproteobacteria</taxon>
        <taxon>Pseudomonadales</taxon>
        <taxon>Marinobacteraceae</taxon>
        <taxon>Marinobacter</taxon>
    </lineage>
</organism>
<comment type="similarity">
    <text evidence="11">Belongs to the RecD family.</text>
</comment>
<dbReference type="SUPFAM" id="SSF52540">
    <property type="entry name" value="P-loop containing nucleoside triphosphate hydrolases"/>
    <property type="match status" value="2"/>
</dbReference>
<accession>A0ABW2IUJ3</accession>
<dbReference type="Gene3D" id="1.10.10.1020">
    <property type="entry name" value="RecBCD complex, subunit RecD, N-terminal domain"/>
    <property type="match status" value="1"/>
</dbReference>
<evidence type="ECO:0000256" key="11">
    <source>
        <dbReference type="HAMAP-Rule" id="MF_01487"/>
    </source>
</evidence>
<comment type="caution">
    <text evidence="14">The sequence shown here is derived from an EMBL/GenBank/DDBJ whole genome shotgun (WGS) entry which is preliminary data.</text>
</comment>
<evidence type="ECO:0000256" key="6">
    <source>
        <dbReference type="ARBA" id="ARBA00022839"/>
    </source>
</evidence>
<dbReference type="HAMAP" id="MF_01487">
    <property type="entry name" value="RecD"/>
    <property type="match status" value="1"/>
</dbReference>
<keyword evidence="9 11" id="KW-0234">DNA repair</keyword>
<evidence type="ECO:0000256" key="10">
    <source>
        <dbReference type="ARBA" id="ARBA00023235"/>
    </source>
</evidence>
<keyword evidence="8 11" id="KW-0238">DNA-binding</keyword>
<keyword evidence="10 11" id="KW-0413">Isomerase</keyword>
<evidence type="ECO:0000256" key="1">
    <source>
        <dbReference type="ARBA" id="ARBA00022722"/>
    </source>
</evidence>
<evidence type="ECO:0000259" key="13">
    <source>
        <dbReference type="Pfam" id="PF21185"/>
    </source>
</evidence>
<dbReference type="RefSeq" id="WP_100687579.1">
    <property type="nucleotide sequence ID" value="NZ_JBHTBD010000002.1"/>
</dbReference>
<dbReference type="PANTHER" id="PTHR43788">
    <property type="entry name" value="DNA2/NAM7 HELICASE FAMILY MEMBER"/>
    <property type="match status" value="1"/>
</dbReference>
<dbReference type="NCBIfam" id="TIGR01447">
    <property type="entry name" value="recD"/>
    <property type="match status" value="1"/>
</dbReference>
<proteinExistence type="inferred from homology"/>
<dbReference type="Proteomes" id="UP001596506">
    <property type="component" value="Unassembled WGS sequence"/>
</dbReference>
<dbReference type="InterPro" id="IPR050534">
    <property type="entry name" value="Coronavir_polyprotein_1ab"/>
</dbReference>
<keyword evidence="5 11" id="KW-0347">Helicase</keyword>